<gene>
    <name evidence="1" type="ORF">ACFOSS_03615</name>
</gene>
<keyword evidence="2" id="KW-1185">Reference proteome</keyword>
<evidence type="ECO:0000313" key="2">
    <source>
        <dbReference type="Proteomes" id="UP001595692"/>
    </source>
</evidence>
<comment type="caution">
    <text evidence="1">The sequence shown here is derived from an EMBL/GenBank/DDBJ whole genome shotgun (WGS) entry which is preliminary data.</text>
</comment>
<dbReference type="Proteomes" id="UP001595692">
    <property type="component" value="Unassembled WGS sequence"/>
</dbReference>
<reference evidence="2" key="1">
    <citation type="journal article" date="2019" name="Int. J. Syst. Evol. Microbiol.">
        <title>The Global Catalogue of Microorganisms (GCM) 10K type strain sequencing project: providing services to taxonomists for standard genome sequencing and annotation.</title>
        <authorList>
            <consortium name="The Broad Institute Genomics Platform"/>
            <consortium name="The Broad Institute Genome Sequencing Center for Infectious Disease"/>
            <person name="Wu L."/>
            <person name="Ma J."/>
        </authorList>
    </citation>
    <scope>NUCLEOTIDE SEQUENCE [LARGE SCALE GENOMIC DNA]</scope>
    <source>
        <strain evidence="2">CCUG 54939</strain>
    </source>
</reference>
<name>A0ABV8CKW1_9GAMM</name>
<sequence length="193" mass="20884">MRARVTGFTLMELVVTIVLLAAVLGPMVGFLVSQSRQAVDPLQQVRASQLAQRLFNQMLSRAYDQNSDLNGGRWRCGETVDGISYAECTASSDYGPDSGESLPLLFNDVDDFDTTAICQQGLTSCSPASWIAASFFTQGSAGEQQEYANFAINIRVTPRSGCAARCAVAKHIALQVRLPDGSVLPFAFERGNY</sequence>
<dbReference type="RefSeq" id="WP_377150692.1">
    <property type="nucleotide sequence ID" value="NZ_JBHSAF010000002.1"/>
</dbReference>
<proteinExistence type="predicted"/>
<organism evidence="1 2">
    <name type="scientific">Pseudaeromonas sharmana</name>
    <dbReference type="NCBI Taxonomy" id="328412"/>
    <lineage>
        <taxon>Bacteria</taxon>
        <taxon>Pseudomonadati</taxon>
        <taxon>Pseudomonadota</taxon>
        <taxon>Gammaproteobacteria</taxon>
        <taxon>Aeromonadales</taxon>
        <taxon>Aeromonadaceae</taxon>
        <taxon>Pseudaeromonas</taxon>
    </lineage>
</organism>
<dbReference type="EMBL" id="JBHSAF010000002">
    <property type="protein sequence ID" value="MFC3912557.1"/>
    <property type="molecule type" value="Genomic_DNA"/>
</dbReference>
<evidence type="ECO:0000313" key="1">
    <source>
        <dbReference type="EMBL" id="MFC3912557.1"/>
    </source>
</evidence>
<protein>
    <submittedName>
        <fullName evidence="1">Prepilin-type N-terminal cleavage/methylation domain-containing protein</fullName>
    </submittedName>
</protein>
<accession>A0ABV8CKW1</accession>